<feature type="compositionally biased region" description="Basic and acidic residues" evidence="1">
    <location>
        <begin position="1"/>
        <end position="11"/>
    </location>
</feature>
<feature type="compositionally biased region" description="Basic and acidic residues" evidence="1">
    <location>
        <begin position="31"/>
        <end position="40"/>
    </location>
</feature>
<proteinExistence type="predicted"/>
<dbReference type="OrthoDB" id="4568853at2"/>
<reference evidence="2 3" key="1">
    <citation type="submission" date="2016-04" db="EMBL/GenBank/DDBJ databases">
        <authorList>
            <person name="Evans L.H."/>
            <person name="Alamgir A."/>
            <person name="Owens N."/>
            <person name="Weber N.D."/>
            <person name="Virtaneva K."/>
            <person name="Barbian K."/>
            <person name="Babar A."/>
            <person name="Rosenke K."/>
        </authorList>
    </citation>
    <scope>NUCLEOTIDE SEQUENCE [LARGE SCALE GENOMIC DNA]</scope>
    <source>
        <strain evidence="2 3">IFM 0406</strain>
    </source>
</reference>
<feature type="region of interest" description="Disordered" evidence="1">
    <location>
        <begin position="1"/>
        <end position="61"/>
    </location>
</feature>
<sequence length="175" mass="19326">MVAARGGERLYPDTGAQLNMAGRRSGPPPKNPDERLRRNADPFVTGDGWTEIDPTPHDGEIPEIPEWITVGPTGRAIYEHLAALPQARLYGAGTWFQLWVTLPLIERYLSRPGSENYKAVTSTLGAALRLTEDDLARARVRIKPVIDEEDEDAPTAGKQVVSFAEERRARLLKGA</sequence>
<accession>A0A164LBC5</accession>
<evidence type="ECO:0000313" key="3">
    <source>
        <dbReference type="Proteomes" id="UP000076512"/>
    </source>
</evidence>
<dbReference type="Proteomes" id="UP000076512">
    <property type="component" value="Unassembled WGS sequence"/>
</dbReference>
<comment type="caution">
    <text evidence="2">The sequence shown here is derived from an EMBL/GenBank/DDBJ whole genome shotgun (WGS) entry which is preliminary data.</text>
</comment>
<dbReference type="Pfam" id="PF25673">
    <property type="entry name" value="Terminase_7"/>
    <property type="match status" value="1"/>
</dbReference>
<dbReference type="EMBL" id="LWGR01000009">
    <property type="protein sequence ID" value="KZM72217.1"/>
    <property type="molecule type" value="Genomic_DNA"/>
</dbReference>
<gene>
    <name evidence="2" type="ORF">AWN90_36685</name>
</gene>
<dbReference type="AlphaFoldDB" id="A0A164LBC5"/>
<organism evidence="2 3">
    <name type="scientific">Nocardia terpenica</name>
    <dbReference type="NCBI Taxonomy" id="455432"/>
    <lineage>
        <taxon>Bacteria</taxon>
        <taxon>Bacillati</taxon>
        <taxon>Actinomycetota</taxon>
        <taxon>Actinomycetes</taxon>
        <taxon>Mycobacteriales</taxon>
        <taxon>Nocardiaceae</taxon>
        <taxon>Nocardia</taxon>
    </lineage>
</organism>
<dbReference type="STRING" id="455432.AWN90_36685"/>
<evidence type="ECO:0000256" key="1">
    <source>
        <dbReference type="SAM" id="MobiDB-lite"/>
    </source>
</evidence>
<dbReference type="RefSeq" id="WP_067592600.1">
    <property type="nucleotide sequence ID" value="NZ_JABMCZ010000001.1"/>
</dbReference>
<dbReference type="InterPro" id="IPR057972">
    <property type="entry name" value="Terminase_7"/>
</dbReference>
<evidence type="ECO:0000313" key="2">
    <source>
        <dbReference type="EMBL" id="KZM72217.1"/>
    </source>
</evidence>
<protein>
    <submittedName>
        <fullName evidence="2">Uncharacterized protein</fullName>
    </submittedName>
</protein>
<keyword evidence="3" id="KW-1185">Reference proteome</keyword>
<name>A0A164LBC5_9NOCA</name>